<dbReference type="PANTHER" id="PTHR14087">
    <property type="entry name" value="THYMOCYTE NUCLEAR PROTEIN 1"/>
    <property type="match status" value="1"/>
</dbReference>
<evidence type="ECO:0000313" key="2">
    <source>
        <dbReference type="EMBL" id="MCW4628014.1"/>
    </source>
</evidence>
<accession>A0ABT3KBU7</accession>
<comment type="caution">
    <text evidence="2">The sequence shown here is derived from an EMBL/GenBank/DDBJ whole genome shotgun (WGS) entry which is preliminary data.</text>
</comment>
<evidence type="ECO:0000259" key="1">
    <source>
        <dbReference type="Pfam" id="PF01878"/>
    </source>
</evidence>
<organism evidence="2 3">
    <name type="scientific">Marinomonas rhodophyticola</name>
    <dbReference type="NCBI Taxonomy" id="2992803"/>
    <lineage>
        <taxon>Bacteria</taxon>
        <taxon>Pseudomonadati</taxon>
        <taxon>Pseudomonadota</taxon>
        <taxon>Gammaproteobacteria</taxon>
        <taxon>Oceanospirillales</taxon>
        <taxon>Oceanospirillaceae</taxon>
        <taxon>Marinomonas</taxon>
    </lineage>
</organism>
<protein>
    <submittedName>
        <fullName evidence="2">EVE domain-containing protein</fullName>
    </submittedName>
</protein>
<proteinExistence type="predicted"/>
<dbReference type="InterPro" id="IPR052181">
    <property type="entry name" value="5hmC_binding"/>
</dbReference>
<sequence>MSNYWLMKSEPDTFSIDDLKRLKTSPWDGVRNYQARNFMKEMKKDDLVFFYHSSCSPPGIAGIAKISKEAYPDHTSWDPTHTYFDSKSTESNPKWVMVDVTFVEKWSSILTLAALKQSPALADMLLTKKGSRLSVMPITKNEWEYIITMLKNKRPLAGQIATYHQ</sequence>
<name>A0ABT3KBU7_9GAMM</name>
<reference evidence="2" key="1">
    <citation type="submission" date="2022-11" db="EMBL/GenBank/DDBJ databases">
        <title>Marinomonas sp. nov., isolated from marine algae.</title>
        <authorList>
            <person name="Choi D.G."/>
            <person name="Kim J.M."/>
            <person name="Lee J.K."/>
            <person name="Baek J.H."/>
            <person name="Jeon C.O."/>
        </authorList>
    </citation>
    <scope>NUCLEOTIDE SEQUENCE</scope>
    <source>
        <strain evidence="2">KJ51-3</strain>
    </source>
</reference>
<dbReference type="SUPFAM" id="SSF88697">
    <property type="entry name" value="PUA domain-like"/>
    <property type="match status" value="1"/>
</dbReference>
<keyword evidence="3" id="KW-1185">Reference proteome</keyword>
<dbReference type="Proteomes" id="UP001431181">
    <property type="component" value="Unassembled WGS sequence"/>
</dbReference>
<feature type="domain" description="EVE" evidence="1">
    <location>
        <begin position="3"/>
        <end position="149"/>
    </location>
</feature>
<dbReference type="InterPro" id="IPR015947">
    <property type="entry name" value="PUA-like_sf"/>
</dbReference>
<dbReference type="InterPro" id="IPR047197">
    <property type="entry name" value="THYN1-like_EVE"/>
</dbReference>
<dbReference type="PANTHER" id="PTHR14087:SF7">
    <property type="entry name" value="THYMOCYTE NUCLEAR PROTEIN 1"/>
    <property type="match status" value="1"/>
</dbReference>
<evidence type="ECO:0000313" key="3">
    <source>
        <dbReference type="Proteomes" id="UP001431181"/>
    </source>
</evidence>
<dbReference type="Gene3D" id="3.10.590.10">
    <property type="entry name" value="ph1033 like domains"/>
    <property type="match status" value="1"/>
</dbReference>
<dbReference type="EMBL" id="JAPEUL010000004">
    <property type="protein sequence ID" value="MCW4628014.1"/>
    <property type="molecule type" value="Genomic_DNA"/>
</dbReference>
<gene>
    <name evidence="2" type="ORF">ONZ52_02835</name>
</gene>
<dbReference type="Pfam" id="PF01878">
    <property type="entry name" value="EVE"/>
    <property type="match status" value="1"/>
</dbReference>
<dbReference type="CDD" id="cd21133">
    <property type="entry name" value="EVE"/>
    <property type="match status" value="1"/>
</dbReference>
<dbReference type="InterPro" id="IPR002740">
    <property type="entry name" value="EVE_domain"/>
</dbReference>
<dbReference type="RefSeq" id="WP_265217171.1">
    <property type="nucleotide sequence ID" value="NZ_JAPEUL010000004.1"/>
</dbReference>